<feature type="region of interest" description="Disordered" evidence="1">
    <location>
        <begin position="215"/>
        <end position="235"/>
    </location>
</feature>
<gene>
    <name evidence="2" type="ORF">HF854_09195</name>
</gene>
<reference evidence="2 3" key="1">
    <citation type="submission" date="2020-04" db="EMBL/GenBank/DDBJ databases">
        <authorList>
            <person name="Hitch T.C.A."/>
            <person name="Wylensek D."/>
            <person name="Clavel T."/>
        </authorList>
    </citation>
    <scope>NUCLEOTIDE SEQUENCE [LARGE SCALE GENOMIC DNA]</scope>
    <source>
        <strain evidence="2 3">PG-251-APC-1</strain>
    </source>
</reference>
<dbReference type="AlphaFoldDB" id="A0A848CGY3"/>
<evidence type="ECO:0000313" key="3">
    <source>
        <dbReference type="Proteomes" id="UP000522333"/>
    </source>
</evidence>
<evidence type="ECO:0000256" key="1">
    <source>
        <dbReference type="SAM" id="MobiDB-lite"/>
    </source>
</evidence>
<comment type="caution">
    <text evidence="2">The sequence shown here is derived from an EMBL/GenBank/DDBJ whole genome shotgun (WGS) entry which is preliminary data.</text>
</comment>
<name>A0A848CGY3_9BACT</name>
<organism evidence="2 3">
    <name type="scientific">Desulfovibrio piger</name>
    <dbReference type="NCBI Taxonomy" id="901"/>
    <lineage>
        <taxon>Bacteria</taxon>
        <taxon>Pseudomonadati</taxon>
        <taxon>Thermodesulfobacteriota</taxon>
        <taxon>Desulfovibrionia</taxon>
        <taxon>Desulfovibrionales</taxon>
        <taxon>Desulfovibrionaceae</taxon>
        <taxon>Desulfovibrio</taxon>
    </lineage>
</organism>
<dbReference type="Proteomes" id="UP000522333">
    <property type="component" value="Unassembled WGS sequence"/>
</dbReference>
<evidence type="ECO:0000313" key="2">
    <source>
        <dbReference type="EMBL" id="NME52686.1"/>
    </source>
</evidence>
<proteinExistence type="predicted"/>
<feature type="region of interest" description="Disordered" evidence="1">
    <location>
        <begin position="360"/>
        <end position="381"/>
    </location>
</feature>
<accession>A0A848CGY3</accession>
<protein>
    <submittedName>
        <fullName evidence="2">Uncharacterized protein</fullName>
    </submittedName>
</protein>
<dbReference type="EMBL" id="JABAFY010000036">
    <property type="protein sequence ID" value="NME52686.1"/>
    <property type="molecule type" value="Genomic_DNA"/>
</dbReference>
<dbReference type="RefSeq" id="WP_168936010.1">
    <property type="nucleotide sequence ID" value="NZ_JABAFY010000036.1"/>
</dbReference>
<sequence>MPGPVQATQTRYISLDTDFGYDALGGMGRLGRHSMEVLEPGTRQTDRIPGPPKTVGRWFAKLLDSLTPASWRAQGKFRRGLEDFSAQTGRILGHLRNAAAGAPDDPQRRADLESALRELAGLRQAARPMTSRGADYAELLQTRVRRNMAILREEAPQRAVELRQLQTSGLLDAVIADLDAGQADMAADLALIRDALHTGADDMAARVEARATDLGTASAAPVDDTPPETAPQPYRSRFSPAALRDFFLGRITFREEARQVLQERQATLARFTGEARDTLQAALEAVDAVLQDRLTADADSFAHVQHQVDEKMRRAIHCALDDVCGLALRHLDTSESVGQEGQDFRRIDADFVRQELAAIEHGDRPASGDSAPADTARPDADPFRQGIRQARRQIRDISRLYGQLTEGLGELAQRDSRCRACLLLHELAESDLPPDMDRQEWGRACDTLIEALRSPATDAWAVRDALSVIDRRTGDARMPEDVRRRFQEGRADLLRHLEPAMDRPVFQLAGTDQAESRLDALEQARALHQVVGHAGALLQRARLPQADSLISQGLQISRLALRLRTNGPREPEHRQQAITELRTSVARFMANLTLARMQTENPTVHSAQPEARGLDTDGAREGLDLIRQSVERILGGLQDQEGGVVARAALQDGLRLLEKGRDAAVACGRLLDNAIRKETGVAEQLAVCLESGRDDAATALHGLLEGSRWTKGKHGEAKAAIDAFLAALRPVQESRGQSRLLRFLANRLSGAFTPHDVYMGFDGSIHMLINTDRQGLGGSRKLQGTRWITLPPPDQLRPGVSTGVHRLDQLLEAGDNRTTFYPQLHQLLTRYFSGIPYDLSLPGDGQ</sequence>